<proteinExistence type="predicted"/>
<reference evidence="2" key="1">
    <citation type="submission" date="2014-09" db="EMBL/GenBank/DDBJ databases">
        <authorList>
            <person name="Magalhaes I.L.F."/>
            <person name="Oliveira U."/>
            <person name="Santos F.R."/>
            <person name="Vidigal T.H.D.A."/>
            <person name="Brescovit A.D."/>
            <person name="Santos A.J."/>
        </authorList>
    </citation>
    <scope>NUCLEOTIDE SEQUENCE</scope>
    <source>
        <tissue evidence="2">Shoot tissue taken approximately 20 cm above the soil surface</tissue>
    </source>
</reference>
<feature type="region of interest" description="Disordered" evidence="1">
    <location>
        <begin position="51"/>
        <end position="80"/>
    </location>
</feature>
<keyword evidence="2" id="KW-0645">Protease</keyword>
<dbReference type="GO" id="GO:0006508">
    <property type="term" value="P:proteolysis"/>
    <property type="evidence" value="ECO:0007669"/>
    <property type="project" value="UniProtKB-KW"/>
</dbReference>
<dbReference type="EMBL" id="GBRH01215892">
    <property type="protein sequence ID" value="JAD82003.1"/>
    <property type="molecule type" value="Transcribed_RNA"/>
</dbReference>
<dbReference type="GO" id="GO:0008233">
    <property type="term" value="F:peptidase activity"/>
    <property type="evidence" value="ECO:0007669"/>
    <property type="project" value="UniProtKB-KW"/>
</dbReference>
<name>A0A0A9D5N2_ARUDO</name>
<keyword evidence="2" id="KW-0067">ATP-binding</keyword>
<protein>
    <submittedName>
        <fullName evidence="2">ATP-dependent Clp protease ATP-binding subunit clpX</fullName>
    </submittedName>
</protein>
<accession>A0A0A9D5N2</accession>
<keyword evidence="2" id="KW-0378">Hydrolase</keyword>
<reference evidence="2" key="2">
    <citation type="journal article" date="2015" name="Data Brief">
        <title>Shoot transcriptome of the giant reed, Arundo donax.</title>
        <authorList>
            <person name="Barrero R.A."/>
            <person name="Guerrero F.D."/>
            <person name="Moolhuijzen P."/>
            <person name="Goolsby J.A."/>
            <person name="Tidwell J."/>
            <person name="Bellgard S.E."/>
            <person name="Bellgard M.I."/>
        </authorList>
    </citation>
    <scope>NUCLEOTIDE SEQUENCE</scope>
    <source>
        <tissue evidence="2">Shoot tissue taken approximately 20 cm above the soil surface</tissue>
    </source>
</reference>
<dbReference type="GO" id="GO:0005524">
    <property type="term" value="F:ATP binding"/>
    <property type="evidence" value="ECO:0007669"/>
    <property type="project" value="UniProtKB-KW"/>
</dbReference>
<sequence>MYEIPETRTGKDKIDAVVVDEESAGSTNQHEFGAKILCGEGALDQYLAKHDNKDSTLQQPGKLNGESEIDTEAPSRVASM</sequence>
<evidence type="ECO:0000256" key="1">
    <source>
        <dbReference type="SAM" id="MobiDB-lite"/>
    </source>
</evidence>
<evidence type="ECO:0000313" key="2">
    <source>
        <dbReference type="EMBL" id="JAD82003.1"/>
    </source>
</evidence>
<dbReference type="AlphaFoldDB" id="A0A0A9D5N2"/>
<keyword evidence="2" id="KW-0547">Nucleotide-binding</keyword>
<organism evidence="2">
    <name type="scientific">Arundo donax</name>
    <name type="common">Giant reed</name>
    <name type="synonym">Donax arundinaceus</name>
    <dbReference type="NCBI Taxonomy" id="35708"/>
    <lineage>
        <taxon>Eukaryota</taxon>
        <taxon>Viridiplantae</taxon>
        <taxon>Streptophyta</taxon>
        <taxon>Embryophyta</taxon>
        <taxon>Tracheophyta</taxon>
        <taxon>Spermatophyta</taxon>
        <taxon>Magnoliopsida</taxon>
        <taxon>Liliopsida</taxon>
        <taxon>Poales</taxon>
        <taxon>Poaceae</taxon>
        <taxon>PACMAD clade</taxon>
        <taxon>Arundinoideae</taxon>
        <taxon>Arundineae</taxon>
        <taxon>Arundo</taxon>
    </lineage>
</organism>